<keyword evidence="1" id="KW-0378">Hydrolase</keyword>
<feature type="domain" description="Pectinesterase catalytic" evidence="4">
    <location>
        <begin position="29"/>
        <end position="109"/>
    </location>
</feature>
<evidence type="ECO:0000259" key="4">
    <source>
        <dbReference type="Pfam" id="PF01095"/>
    </source>
</evidence>
<accession>A0ABW4AIR7</accession>
<protein>
    <submittedName>
        <fullName evidence="5">Pectinesterase family protein</fullName>
    </submittedName>
</protein>
<feature type="region of interest" description="Disordered" evidence="3">
    <location>
        <begin position="1"/>
        <end position="28"/>
    </location>
</feature>
<dbReference type="Gene3D" id="2.160.20.10">
    <property type="entry name" value="Single-stranded right-handed beta-helix, Pectin lyase-like"/>
    <property type="match status" value="1"/>
</dbReference>
<evidence type="ECO:0000313" key="6">
    <source>
        <dbReference type="Proteomes" id="UP001597183"/>
    </source>
</evidence>
<reference evidence="6" key="1">
    <citation type="journal article" date="2019" name="Int. J. Syst. Evol. Microbiol.">
        <title>The Global Catalogue of Microorganisms (GCM) 10K type strain sequencing project: providing services to taxonomists for standard genome sequencing and annotation.</title>
        <authorList>
            <consortium name="The Broad Institute Genomics Platform"/>
            <consortium name="The Broad Institute Genome Sequencing Center for Infectious Disease"/>
            <person name="Wu L."/>
            <person name="Ma J."/>
        </authorList>
    </citation>
    <scope>NUCLEOTIDE SEQUENCE [LARGE SCALE GENOMIC DNA]</scope>
    <source>
        <strain evidence="6">CCM 7526</strain>
    </source>
</reference>
<name>A0ABW4AIR7_9ACTN</name>
<keyword evidence="6" id="KW-1185">Reference proteome</keyword>
<feature type="compositionally biased region" description="Low complexity" evidence="3">
    <location>
        <begin position="19"/>
        <end position="28"/>
    </location>
</feature>
<keyword evidence="2" id="KW-0063">Aspartyl esterase</keyword>
<proteinExistence type="predicted"/>
<dbReference type="InterPro" id="IPR012334">
    <property type="entry name" value="Pectin_lyas_fold"/>
</dbReference>
<dbReference type="SUPFAM" id="SSF51126">
    <property type="entry name" value="Pectin lyase-like"/>
    <property type="match status" value="1"/>
</dbReference>
<evidence type="ECO:0000256" key="2">
    <source>
        <dbReference type="ARBA" id="ARBA00023085"/>
    </source>
</evidence>
<dbReference type="Pfam" id="PF01095">
    <property type="entry name" value="Pectinesterase"/>
    <property type="match status" value="1"/>
</dbReference>
<sequence length="117" mass="12219">MPTTSPTTPAPTALPPAVAPTVAADGTGANVTTLGRPWAQSAHEVYRESNLSATIKPAQPWTDMGDATCKNARFFEYRNTGAGASVIGNRPQLTDAQAATYTPQKYLAGSDGWNPIA</sequence>
<evidence type="ECO:0000256" key="3">
    <source>
        <dbReference type="SAM" id="MobiDB-lite"/>
    </source>
</evidence>
<comment type="caution">
    <text evidence="5">The sequence shown here is derived from an EMBL/GenBank/DDBJ whole genome shotgun (WGS) entry which is preliminary data.</text>
</comment>
<dbReference type="InterPro" id="IPR011050">
    <property type="entry name" value="Pectin_lyase_fold/virulence"/>
</dbReference>
<dbReference type="RefSeq" id="WP_317793666.1">
    <property type="nucleotide sequence ID" value="NZ_AP028461.1"/>
</dbReference>
<dbReference type="EMBL" id="JBHTMK010000044">
    <property type="protein sequence ID" value="MFD1370564.1"/>
    <property type="molecule type" value="Genomic_DNA"/>
</dbReference>
<gene>
    <name evidence="5" type="ORF">ACFQ5G_34955</name>
</gene>
<dbReference type="Proteomes" id="UP001597183">
    <property type="component" value="Unassembled WGS sequence"/>
</dbReference>
<organism evidence="5 6">
    <name type="scientific">Actinoplanes sichuanensis</name>
    <dbReference type="NCBI Taxonomy" id="512349"/>
    <lineage>
        <taxon>Bacteria</taxon>
        <taxon>Bacillati</taxon>
        <taxon>Actinomycetota</taxon>
        <taxon>Actinomycetes</taxon>
        <taxon>Micromonosporales</taxon>
        <taxon>Micromonosporaceae</taxon>
        <taxon>Actinoplanes</taxon>
    </lineage>
</organism>
<feature type="compositionally biased region" description="Pro residues" evidence="3">
    <location>
        <begin position="8"/>
        <end position="18"/>
    </location>
</feature>
<evidence type="ECO:0000256" key="1">
    <source>
        <dbReference type="ARBA" id="ARBA00022801"/>
    </source>
</evidence>
<dbReference type="InterPro" id="IPR000070">
    <property type="entry name" value="Pectinesterase_cat"/>
</dbReference>
<evidence type="ECO:0000313" key="5">
    <source>
        <dbReference type="EMBL" id="MFD1370564.1"/>
    </source>
</evidence>